<dbReference type="GO" id="GO:0000774">
    <property type="term" value="F:adenyl-nucleotide exchange factor activity"/>
    <property type="evidence" value="ECO:0007669"/>
    <property type="project" value="InterPro"/>
</dbReference>
<evidence type="ECO:0000313" key="3">
    <source>
        <dbReference type="EMBL" id="NGN63478.1"/>
    </source>
</evidence>
<organism evidence="3 4">
    <name type="scientific">Streptomyces coryli</name>
    <dbReference type="NCBI Taxonomy" id="1128680"/>
    <lineage>
        <taxon>Bacteria</taxon>
        <taxon>Bacillati</taxon>
        <taxon>Actinomycetota</taxon>
        <taxon>Actinomycetes</taxon>
        <taxon>Kitasatosporales</taxon>
        <taxon>Streptomycetaceae</taxon>
        <taxon>Streptomyces</taxon>
    </lineage>
</organism>
<dbReference type="InterPro" id="IPR009012">
    <property type="entry name" value="GrpE_head"/>
</dbReference>
<proteinExistence type="predicted"/>
<dbReference type="AlphaFoldDB" id="A0A6G4TWI8"/>
<reference evidence="3 4" key="1">
    <citation type="submission" date="2020-02" db="EMBL/GenBank/DDBJ databases">
        <title>Whole-genome analyses of novel actinobacteria.</title>
        <authorList>
            <person name="Sahin N."/>
        </authorList>
    </citation>
    <scope>NUCLEOTIDE SEQUENCE [LARGE SCALE GENOMIC DNA]</scope>
    <source>
        <strain evidence="3 4">A7024</strain>
    </source>
</reference>
<dbReference type="Pfam" id="PF01025">
    <property type="entry name" value="GrpE"/>
    <property type="match status" value="1"/>
</dbReference>
<dbReference type="SUPFAM" id="SSF51064">
    <property type="entry name" value="Head domain of nucleotide exchange factor GrpE"/>
    <property type="match status" value="1"/>
</dbReference>
<dbReference type="GO" id="GO:0042803">
    <property type="term" value="F:protein homodimerization activity"/>
    <property type="evidence" value="ECO:0007669"/>
    <property type="project" value="InterPro"/>
</dbReference>
<dbReference type="RefSeq" id="WP_165232937.1">
    <property type="nucleotide sequence ID" value="NZ_JAAKZV010000015.1"/>
</dbReference>
<evidence type="ECO:0000313" key="4">
    <source>
        <dbReference type="Proteomes" id="UP000481583"/>
    </source>
</evidence>
<dbReference type="Proteomes" id="UP000481583">
    <property type="component" value="Unassembled WGS sequence"/>
</dbReference>
<protein>
    <submittedName>
        <fullName evidence="3">Nucleotide exchange factor GrpE</fullName>
    </submittedName>
</protein>
<accession>A0A6G4TWI8</accession>
<comment type="caution">
    <text evidence="3">The sequence shown here is derived from an EMBL/GenBank/DDBJ whole genome shotgun (WGS) entry which is preliminary data.</text>
</comment>
<gene>
    <name evidence="3" type="ORF">G5C51_06115</name>
</gene>
<keyword evidence="1" id="KW-0143">Chaperone</keyword>
<dbReference type="InterPro" id="IPR000740">
    <property type="entry name" value="GrpE"/>
</dbReference>
<dbReference type="GO" id="GO:0051087">
    <property type="term" value="F:protein-folding chaperone binding"/>
    <property type="evidence" value="ECO:0007669"/>
    <property type="project" value="InterPro"/>
</dbReference>
<feature type="region of interest" description="Disordered" evidence="2">
    <location>
        <begin position="1"/>
        <end position="43"/>
    </location>
</feature>
<sequence>MTASPASATPPEQDPRLALDPEPAPVPPPAPAPEQGPDPFGIVADAVDGMREELATLNDQFRRRLLNDREARRSLDELHGELDHARKDAEGRTLQPLLYDLVLLLDRVDRHPGQEDGFADSVAAELLVIMEKYGMQRIPVTRGPFDPAVQEAVGALAALAPEQNGEVAELVRHGYRIGERIVRPQQVRVYTAQ</sequence>
<dbReference type="EMBL" id="JAAKZV010000015">
    <property type="protein sequence ID" value="NGN63478.1"/>
    <property type="molecule type" value="Genomic_DNA"/>
</dbReference>
<keyword evidence="4" id="KW-1185">Reference proteome</keyword>
<dbReference type="Gene3D" id="2.30.22.10">
    <property type="entry name" value="Head domain of nucleotide exchange factor GrpE"/>
    <property type="match status" value="1"/>
</dbReference>
<feature type="compositionally biased region" description="Pro residues" evidence="2">
    <location>
        <begin position="22"/>
        <end position="36"/>
    </location>
</feature>
<dbReference type="GO" id="GO:0006457">
    <property type="term" value="P:protein folding"/>
    <property type="evidence" value="ECO:0007669"/>
    <property type="project" value="InterPro"/>
</dbReference>
<dbReference type="PRINTS" id="PR00773">
    <property type="entry name" value="GRPEPROTEIN"/>
</dbReference>
<name>A0A6G4TWI8_9ACTN</name>
<evidence type="ECO:0000256" key="1">
    <source>
        <dbReference type="ARBA" id="ARBA00023186"/>
    </source>
</evidence>
<evidence type="ECO:0000256" key="2">
    <source>
        <dbReference type="SAM" id="MobiDB-lite"/>
    </source>
</evidence>